<feature type="transmembrane region" description="Helical" evidence="7">
    <location>
        <begin position="261"/>
        <end position="282"/>
    </location>
</feature>
<dbReference type="GO" id="GO:0031966">
    <property type="term" value="C:mitochondrial membrane"/>
    <property type="evidence" value="ECO:0007669"/>
    <property type="project" value="UniProtKB-SubCell"/>
</dbReference>
<feature type="transmembrane region" description="Helical" evidence="7">
    <location>
        <begin position="6"/>
        <end position="21"/>
    </location>
</feature>
<organism evidence="9">
    <name type="scientific">Capsaspora owczarzaki</name>
    <dbReference type="NCBI Taxonomy" id="192875"/>
    <lineage>
        <taxon>Eukaryota</taxon>
        <taxon>Filasterea</taxon>
        <taxon>Capsaspora</taxon>
    </lineage>
</organism>
<sequence>MNSFELLVVTLVLGITGVMTLKNEFQAVLFGLISTIVTFVEMIIMWSQFDSSIVGYQWETKWNLPLNWVFGIDGLSIWLIMLTGLLIPICILSNWDSIKIMRREFVVAYILLEILLILVFSVLDILLFYVFFETILIPMFYIIGIWGSREQKVQAAYYFFFYTLLGSVLMLIGIMWIYVTYGTTDLRLIETTNIDINVQNWLFIAFFASLAVKVPMFPFHLWLPQAHVEAPLSGSILLAGVLLKLGGYGFIRYVLAILPEASVYFSPLVMTMSAVAVIYASLTTIRQIDMKRLIAYSSVAHMSIVTIGIFSGSAQGISGSIILMLAHGFVSSALFIIVTILYDRHHSRIFKYYRGVTITMPIYSTIFFFFTLANIAAPLTANFIGEFLVLAGSLSYSFLITFLAATGMVLSAAYSLYFYNRVAFGTMSLYLINSTENRDVTRREFWVLVPLIIPTIYFGVYPELVLNTLQTYVSSLI</sequence>
<feature type="transmembrane region" description="Helical" evidence="7">
    <location>
        <begin position="445"/>
        <end position="462"/>
    </location>
</feature>
<dbReference type="EMBL" id="KC573038">
    <property type="protein sequence ID" value="AGE93628.1"/>
    <property type="molecule type" value="Genomic_DNA"/>
</dbReference>
<evidence type="ECO:0000256" key="7">
    <source>
        <dbReference type="RuleBase" id="RU003297"/>
    </source>
</evidence>
<dbReference type="Pfam" id="PF00361">
    <property type="entry name" value="Proton_antipo_M"/>
    <property type="match status" value="1"/>
</dbReference>
<evidence type="ECO:0000256" key="3">
    <source>
        <dbReference type="ARBA" id="ARBA00009025"/>
    </source>
</evidence>
<dbReference type="InterPro" id="IPR010227">
    <property type="entry name" value="NADH_Q_OxRdtase_chainM/4"/>
</dbReference>
<keyword evidence="7" id="KW-0830">Ubiquinone</keyword>
<evidence type="ECO:0000256" key="4">
    <source>
        <dbReference type="ARBA" id="ARBA00022692"/>
    </source>
</evidence>
<keyword evidence="4 7" id="KW-0812">Transmembrane</keyword>
<keyword evidence="6 7" id="KW-0472">Membrane</keyword>
<feature type="transmembrane region" description="Helical" evidence="7">
    <location>
        <begin position="129"/>
        <end position="147"/>
    </location>
</feature>
<geneLocation type="mitochondrion" evidence="9"/>
<feature type="transmembrane region" description="Helical" evidence="7">
    <location>
        <begin position="396"/>
        <end position="419"/>
    </location>
</feature>
<evidence type="ECO:0000313" key="9">
    <source>
        <dbReference type="EMBL" id="AGE93628.1"/>
    </source>
</evidence>
<comment type="similarity">
    <text evidence="3 7">Belongs to the complex I subunit 4 family.</text>
</comment>
<feature type="transmembrane region" description="Helical" evidence="7">
    <location>
        <begin position="235"/>
        <end position="255"/>
    </location>
</feature>
<comment type="catalytic activity">
    <reaction evidence="7">
        <text>a ubiquinone + NADH + 5 H(+)(in) = a ubiquinol + NAD(+) + 4 H(+)(out)</text>
        <dbReference type="Rhea" id="RHEA:29091"/>
        <dbReference type="Rhea" id="RHEA-COMP:9565"/>
        <dbReference type="Rhea" id="RHEA-COMP:9566"/>
        <dbReference type="ChEBI" id="CHEBI:15378"/>
        <dbReference type="ChEBI" id="CHEBI:16389"/>
        <dbReference type="ChEBI" id="CHEBI:17976"/>
        <dbReference type="ChEBI" id="CHEBI:57540"/>
        <dbReference type="ChEBI" id="CHEBI:57945"/>
        <dbReference type="EC" id="7.1.1.2"/>
    </reaction>
</comment>
<proteinExistence type="inferred from homology"/>
<dbReference type="GO" id="GO:0015990">
    <property type="term" value="P:electron transport coupled proton transport"/>
    <property type="evidence" value="ECO:0007669"/>
    <property type="project" value="TreeGrafter"/>
</dbReference>
<dbReference type="InterPro" id="IPR003918">
    <property type="entry name" value="NADH_UbQ_OxRdtase"/>
</dbReference>
<keyword evidence="7" id="KW-0679">Respiratory chain</keyword>
<dbReference type="NCBIfam" id="TIGR01972">
    <property type="entry name" value="NDH_I_M"/>
    <property type="match status" value="1"/>
</dbReference>
<feature type="domain" description="NADH:quinone oxidoreductase/Mrp antiporter transmembrane" evidence="8">
    <location>
        <begin position="124"/>
        <end position="409"/>
    </location>
</feature>
<keyword evidence="7" id="KW-0520">NAD</keyword>
<dbReference type="InterPro" id="IPR001750">
    <property type="entry name" value="ND/Mrp_TM"/>
</dbReference>
<feature type="transmembrane region" description="Helical" evidence="7">
    <location>
        <begin position="362"/>
        <end position="384"/>
    </location>
</feature>
<evidence type="ECO:0000256" key="6">
    <source>
        <dbReference type="ARBA" id="ARBA00023136"/>
    </source>
</evidence>
<feature type="transmembrane region" description="Helical" evidence="7">
    <location>
        <begin position="28"/>
        <end position="48"/>
    </location>
</feature>
<feature type="transmembrane region" description="Helical" evidence="7">
    <location>
        <begin position="320"/>
        <end position="342"/>
    </location>
</feature>
<reference evidence="9" key="1">
    <citation type="journal article" date="2008" name="Mol. Biol. Evol.">
        <title>A phylogenomic investigation into the origin of metazoa.</title>
        <authorList>
            <person name="Ruiz-Trillo I."/>
            <person name="Roger A.J."/>
            <person name="Burger G."/>
            <person name="Gray M.W."/>
            <person name="Lang B.F."/>
        </authorList>
    </citation>
    <scope>NUCLEOTIDE SEQUENCE</scope>
    <source>
        <strain evidence="9">ATCC 30864</strain>
    </source>
</reference>
<feature type="transmembrane region" description="Helical" evidence="7">
    <location>
        <begin position="68"/>
        <end position="93"/>
    </location>
</feature>
<name>M1JEW1_9EUKA</name>
<reference evidence="9" key="2">
    <citation type="submission" date="2012-12" db="EMBL/GenBank/DDBJ databases">
        <authorList>
            <person name="Lang B.F."/>
        </authorList>
    </citation>
    <scope>NUCLEOTIDE SEQUENCE</scope>
    <source>
        <strain evidence="9">ATCC 30864</strain>
    </source>
</reference>
<evidence type="ECO:0000256" key="2">
    <source>
        <dbReference type="ARBA" id="ARBA00004141"/>
    </source>
</evidence>
<dbReference type="GO" id="GO:0003954">
    <property type="term" value="F:NADH dehydrogenase activity"/>
    <property type="evidence" value="ECO:0007669"/>
    <property type="project" value="TreeGrafter"/>
</dbReference>
<evidence type="ECO:0000256" key="5">
    <source>
        <dbReference type="ARBA" id="ARBA00022989"/>
    </source>
</evidence>
<comment type="function">
    <text evidence="1">Core subunit of the mitochondrial membrane respiratory chain NADH dehydrogenase (Complex I) that is believed to belong to the minimal assembly required for catalysis. Complex I functions in the transfer of electrons from NADH to the respiratory chain. The immediate electron acceptor for the enzyme is believed to be ubiquinone.</text>
</comment>
<accession>M1JEW1</accession>
<dbReference type="PANTHER" id="PTHR43507">
    <property type="entry name" value="NADH-UBIQUINONE OXIDOREDUCTASE CHAIN 4"/>
    <property type="match status" value="1"/>
</dbReference>
<dbReference type="GO" id="GO:0048039">
    <property type="term" value="F:ubiquinone binding"/>
    <property type="evidence" value="ECO:0007669"/>
    <property type="project" value="TreeGrafter"/>
</dbReference>
<gene>
    <name evidence="9" type="primary">nad4</name>
</gene>
<comment type="function">
    <text evidence="7">Core subunit of the mitochondrial membrane respiratory chain NADH dehydrogenase (Complex I) which catalyzes electron transfer from NADH through the respiratory chain, using ubiquinone as an electron acceptor. Essential for the catalytic activity and assembly of complex I.</text>
</comment>
<keyword evidence="7 9" id="KW-0496">Mitochondrion</keyword>
<dbReference type="AlphaFoldDB" id="M1JEW1"/>
<feature type="transmembrane region" description="Helical" evidence="7">
    <location>
        <begin position="201"/>
        <end position="223"/>
    </location>
</feature>
<dbReference type="GO" id="GO:0042773">
    <property type="term" value="P:ATP synthesis coupled electron transport"/>
    <property type="evidence" value="ECO:0007669"/>
    <property type="project" value="InterPro"/>
</dbReference>
<keyword evidence="7" id="KW-0249">Electron transport</keyword>
<feature type="transmembrane region" description="Helical" evidence="7">
    <location>
        <begin position="105"/>
        <end position="123"/>
    </location>
</feature>
<dbReference type="PRINTS" id="PR01437">
    <property type="entry name" value="NUOXDRDTASE4"/>
</dbReference>
<keyword evidence="7" id="KW-0813">Transport</keyword>
<dbReference type="GO" id="GO:0008137">
    <property type="term" value="F:NADH dehydrogenase (ubiquinone) activity"/>
    <property type="evidence" value="ECO:0007669"/>
    <property type="project" value="UniProtKB-UniRule"/>
</dbReference>
<evidence type="ECO:0000259" key="8">
    <source>
        <dbReference type="Pfam" id="PF00361"/>
    </source>
</evidence>
<comment type="subcellular location">
    <subcellularLocation>
        <location evidence="2">Membrane</location>
        <topology evidence="2">Multi-pass membrane protein</topology>
    </subcellularLocation>
    <subcellularLocation>
        <location evidence="7">Mitochondrion membrane</location>
        <topology evidence="7">Multi-pass membrane protein</topology>
    </subcellularLocation>
</comment>
<keyword evidence="5 7" id="KW-1133">Transmembrane helix</keyword>
<dbReference type="EC" id="7.1.1.2" evidence="7"/>
<keyword evidence="9" id="KW-0560">Oxidoreductase</keyword>
<feature type="transmembrane region" description="Helical" evidence="7">
    <location>
        <begin position="294"/>
        <end position="314"/>
    </location>
</feature>
<protein>
    <recommendedName>
        <fullName evidence="7">NADH-ubiquinone oxidoreductase chain 4</fullName>
        <ecNumber evidence="7">7.1.1.2</ecNumber>
    </recommendedName>
</protein>
<dbReference type="PANTHER" id="PTHR43507:SF1">
    <property type="entry name" value="NADH-UBIQUINONE OXIDOREDUCTASE CHAIN 4"/>
    <property type="match status" value="1"/>
</dbReference>
<feature type="transmembrane region" description="Helical" evidence="7">
    <location>
        <begin position="159"/>
        <end position="181"/>
    </location>
</feature>
<evidence type="ECO:0000256" key="1">
    <source>
        <dbReference type="ARBA" id="ARBA00003257"/>
    </source>
</evidence>